<dbReference type="PANTHER" id="PTHR21137">
    <property type="entry name" value="ODORANT RECEPTOR"/>
    <property type="match status" value="1"/>
</dbReference>
<feature type="transmembrane region" description="Helical" evidence="10">
    <location>
        <begin position="63"/>
        <end position="86"/>
    </location>
</feature>
<gene>
    <name evidence="11" type="ORF">CALMAC_LOCUS8756</name>
</gene>
<accession>A0A653CFW6</accession>
<evidence type="ECO:0000256" key="10">
    <source>
        <dbReference type="SAM" id="Phobius"/>
    </source>
</evidence>
<dbReference type="PANTHER" id="PTHR21137:SF35">
    <property type="entry name" value="ODORANT RECEPTOR 19A-RELATED"/>
    <property type="match status" value="1"/>
</dbReference>
<dbReference type="OrthoDB" id="6675289at2759"/>
<evidence type="ECO:0000256" key="7">
    <source>
        <dbReference type="ARBA" id="ARBA00023136"/>
    </source>
</evidence>
<dbReference type="GO" id="GO:0007165">
    <property type="term" value="P:signal transduction"/>
    <property type="evidence" value="ECO:0007669"/>
    <property type="project" value="UniProtKB-KW"/>
</dbReference>
<sequence length="96" mass="10834">MFLLPYSFAIILIIFAHCWFGNDIICRSADLTNAIFSSNWIGSNLTTQKTIILFMTFNKEPLSIHLAGGLFTMAVPVFVSICRTAYSSFTILQKFK</sequence>
<dbReference type="GO" id="GO:0005886">
    <property type="term" value="C:plasma membrane"/>
    <property type="evidence" value="ECO:0007669"/>
    <property type="project" value="UniProtKB-SubCell"/>
</dbReference>
<keyword evidence="8" id="KW-0675">Receptor</keyword>
<organism evidence="11 12">
    <name type="scientific">Callosobruchus maculatus</name>
    <name type="common">Southern cowpea weevil</name>
    <name type="synonym">Pulse bruchid</name>
    <dbReference type="NCBI Taxonomy" id="64391"/>
    <lineage>
        <taxon>Eukaryota</taxon>
        <taxon>Metazoa</taxon>
        <taxon>Ecdysozoa</taxon>
        <taxon>Arthropoda</taxon>
        <taxon>Hexapoda</taxon>
        <taxon>Insecta</taxon>
        <taxon>Pterygota</taxon>
        <taxon>Neoptera</taxon>
        <taxon>Endopterygota</taxon>
        <taxon>Coleoptera</taxon>
        <taxon>Polyphaga</taxon>
        <taxon>Cucujiformia</taxon>
        <taxon>Chrysomeloidea</taxon>
        <taxon>Chrysomelidae</taxon>
        <taxon>Bruchinae</taxon>
        <taxon>Bruchini</taxon>
        <taxon>Callosobruchus</taxon>
    </lineage>
</organism>
<feature type="transmembrane region" description="Helical" evidence="10">
    <location>
        <begin position="6"/>
        <end position="26"/>
    </location>
</feature>
<dbReference type="EMBL" id="CAACVG010007730">
    <property type="protein sequence ID" value="VEN46768.1"/>
    <property type="molecule type" value="Genomic_DNA"/>
</dbReference>
<keyword evidence="12" id="KW-1185">Reference proteome</keyword>
<evidence type="ECO:0000313" key="11">
    <source>
        <dbReference type="EMBL" id="VEN46768.1"/>
    </source>
</evidence>
<dbReference type="Pfam" id="PF02949">
    <property type="entry name" value="7tm_6"/>
    <property type="match status" value="1"/>
</dbReference>
<dbReference type="InterPro" id="IPR004117">
    <property type="entry name" value="7tm6_olfct_rcpt"/>
</dbReference>
<keyword evidence="9" id="KW-0807">Transducer</keyword>
<dbReference type="GO" id="GO:0004984">
    <property type="term" value="F:olfactory receptor activity"/>
    <property type="evidence" value="ECO:0007669"/>
    <property type="project" value="InterPro"/>
</dbReference>
<evidence type="ECO:0000256" key="5">
    <source>
        <dbReference type="ARBA" id="ARBA00022725"/>
    </source>
</evidence>
<evidence type="ECO:0000256" key="3">
    <source>
        <dbReference type="ARBA" id="ARBA00022606"/>
    </source>
</evidence>
<keyword evidence="2" id="KW-1003">Cell membrane</keyword>
<dbReference type="GO" id="GO:0005549">
    <property type="term" value="F:odorant binding"/>
    <property type="evidence" value="ECO:0007669"/>
    <property type="project" value="InterPro"/>
</dbReference>
<evidence type="ECO:0000256" key="4">
    <source>
        <dbReference type="ARBA" id="ARBA00022692"/>
    </source>
</evidence>
<keyword evidence="5" id="KW-0552">Olfaction</keyword>
<protein>
    <recommendedName>
        <fullName evidence="13">G-protein coupled receptors family 1 profile domain-containing protein</fullName>
    </recommendedName>
</protein>
<dbReference type="Proteomes" id="UP000410492">
    <property type="component" value="Unassembled WGS sequence"/>
</dbReference>
<keyword evidence="7 10" id="KW-0472">Membrane</keyword>
<proteinExistence type="predicted"/>
<name>A0A653CFW6_CALMS</name>
<keyword evidence="3" id="KW-0716">Sensory transduction</keyword>
<reference evidence="11 12" key="1">
    <citation type="submission" date="2019-01" db="EMBL/GenBank/DDBJ databases">
        <authorList>
            <person name="Sayadi A."/>
        </authorList>
    </citation>
    <scope>NUCLEOTIDE SEQUENCE [LARGE SCALE GENOMIC DNA]</scope>
</reference>
<evidence type="ECO:0000313" key="12">
    <source>
        <dbReference type="Proteomes" id="UP000410492"/>
    </source>
</evidence>
<evidence type="ECO:0000256" key="1">
    <source>
        <dbReference type="ARBA" id="ARBA00004651"/>
    </source>
</evidence>
<evidence type="ECO:0000256" key="6">
    <source>
        <dbReference type="ARBA" id="ARBA00022989"/>
    </source>
</evidence>
<keyword evidence="4 10" id="KW-0812">Transmembrane</keyword>
<keyword evidence="6 10" id="KW-1133">Transmembrane helix</keyword>
<evidence type="ECO:0000256" key="2">
    <source>
        <dbReference type="ARBA" id="ARBA00022475"/>
    </source>
</evidence>
<evidence type="ECO:0000256" key="9">
    <source>
        <dbReference type="ARBA" id="ARBA00023224"/>
    </source>
</evidence>
<evidence type="ECO:0008006" key="13">
    <source>
        <dbReference type="Google" id="ProtNLM"/>
    </source>
</evidence>
<comment type="subcellular location">
    <subcellularLocation>
        <location evidence="1">Cell membrane</location>
        <topology evidence="1">Multi-pass membrane protein</topology>
    </subcellularLocation>
</comment>
<evidence type="ECO:0000256" key="8">
    <source>
        <dbReference type="ARBA" id="ARBA00023170"/>
    </source>
</evidence>
<dbReference type="AlphaFoldDB" id="A0A653CFW6"/>